<dbReference type="EMBL" id="CP029556">
    <property type="protein sequence ID" value="AXA83692.1"/>
    <property type="molecule type" value="Genomic_DNA"/>
</dbReference>
<keyword evidence="3" id="KW-1185">Reference proteome</keyword>
<evidence type="ECO:0000313" key="3">
    <source>
        <dbReference type="Proteomes" id="UP000251842"/>
    </source>
</evidence>
<dbReference type="AlphaFoldDB" id="A0A344J3T2"/>
<proteinExistence type="predicted"/>
<dbReference type="OrthoDB" id="6872885at2"/>
<dbReference type="KEGG" id="lue:DCD74_02390"/>
<dbReference type="Proteomes" id="UP000251842">
    <property type="component" value="Chromosome"/>
</dbReference>
<feature type="region of interest" description="Disordered" evidence="1">
    <location>
        <begin position="179"/>
        <end position="200"/>
    </location>
</feature>
<protein>
    <submittedName>
        <fullName evidence="2">Uncharacterized protein</fullName>
    </submittedName>
</protein>
<reference evidence="3" key="1">
    <citation type="submission" date="2018-05" db="EMBL/GenBank/DDBJ databases">
        <title>Luteimonas pekinense sp. nov., isolated from human Meibomian gland secretions, Beijing, China.</title>
        <authorList>
            <person name="Wen T."/>
            <person name="Bai H."/>
            <person name="Lv H."/>
        </authorList>
    </citation>
    <scope>NUCLEOTIDE SEQUENCE [LARGE SCALE GENOMIC DNA]</scope>
    <source>
        <strain evidence="3">83-4</strain>
    </source>
</reference>
<feature type="compositionally biased region" description="Basic residues" evidence="1">
    <location>
        <begin position="191"/>
        <end position="200"/>
    </location>
</feature>
<sequence length="200" mass="21819">MIQGNCPACAFQGDIEAFFSDDEWKRLVAVVAELPPECGRALMRYLRLFKPAKTGLRAARAVKLSRELLALIQAGAVCADDRGGVRRPATPAHWAEGMELMLDQRTGLSLPLANHNYLRKVVFDLADKQDAAAERQREAQARAGTHLATASGKSERRVSETPLQAQLAWIARMVDMGGMTPEQAEDERAKARAKHGAGNG</sequence>
<evidence type="ECO:0000313" key="2">
    <source>
        <dbReference type="EMBL" id="AXA83692.1"/>
    </source>
</evidence>
<organism evidence="2 3">
    <name type="scientific">Solilutibacter oculi</name>
    <dbReference type="NCBI Taxonomy" id="2698682"/>
    <lineage>
        <taxon>Bacteria</taxon>
        <taxon>Pseudomonadati</taxon>
        <taxon>Pseudomonadota</taxon>
        <taxon>Gammaproteobacteria</taxon>
        <taxon>Lysobacterales</taxon>
        <taxon>Lysobacteraceae</taxon>
        <taxon>Solilutibacter</taxon>
    </lineage>
</organism>
<accession>A0A344J3T2</accession>
<dbReference type="RefSeq" id="WP_112925908.1">
    <property type="nucleotide sequence ID" value="NZ_CP029556.1"/>
</dbReference>
<name>A0A344J3T2_9GAMM</name>
<feature type="region of interest" description="Disordered" evidence="1">
    <location>
        <begin position="135"/>
        <end position="161"/>
    </location>
</feature>
<evidence type="ECO:0000256" key="1">
    <source>
        <dbReference type="SAM" id="MobiDB-lite"/>
    </source>
</evidence>
<gene>
    <name evidence="2" type="ORF">DCD74_02390</name>
</gene>